<sequence length="86" mass="9005">MGGMERRDDARPDPSFLSLSELRQTGIATEIGVAGHPFAACSLARAESPPPVRRNAELKVLLQRSGVSNQPGDALGINGQSHGNIG</sequence>
<reference evidence="1 2" key="1">
    <citation type="submission" date="2024-04" db="EMBL/GenBank/DDBJ databases">
        <authorList>
            <person name="Fracassetti M."/>
        </authorList>
    </citation>
    <scope>NUCLEOTIDE SEQUENCE [LARGE SCALE GENOMIC DNA]</scope>
</reference>
<name>A0AAV2FVB6_9ROSI</name>
<dbReference type="AlphaFoldDB" id="A0AAV2FVB6"/>
<protein>
    <submittedName>
        <fullName evidence="1">Uncharacterized protein</fullName>
    </submittedName>
</protein>
<organism evidence="1 2">
    <name type="scientific">Linum trigynum</name>
    <dbReference type="NCBI Taxonomy" id="586398"/>
    <lineage>
        <taxon>Eukaryota</taxon>
        <taxon>Viridiplantae</taxon>
        <taxon>Streptophyta</taxon>
        <taxon>Embryophyta</taxon>
        <taxon>Tracheophyta</taxon>
        <taxon>Spermatophyta</taxon>
        <taxon>Magnoliopsida</taxon>
        <taxon>eudicotyledons</taxon>
        <taxon>Gunneridae</taxon>
        <taxon>Pentapetalae</taxon>
        <taxon>rosids</taxon>
        <taxon>fabids</taxon>
        <taxon>Malpighiales</taxon>
        <taxon>Linaceae</taxon>
        <taxon>Linum</taxon>
    </lineage>
</organism>
<dbReference type="EMBL" id="OZ034820">
    <property type="protein sequence ID" value="CAL1402291.1"/>
    <property type="molecule type" value="Genomic_DNA"/>
</dbReference>
<evidence type="ECO:0000313" key="1">
    <source>
        <dbReference type="EMBL" id="CAL1402291.1"/>
    </source>
</evidence>
<gene>
    <name evidence="1" type="ORF">LTRI10_LOCUS42300</name>
</gene>
<accession>A0AAV2FVB6</accession>
<keyword evidence="2" id="KW-1185">Reference proteome</keyword>
<evidence type="ECO:0000313" key="2">
    <source>
        <dbReference type="Proteomes" id="UP001497516"/>
    </source>
</evidence>
<proteinExistence type="predicted"/>
<dbReference type="Proteomes" id="UP001497516">
    <property type="component" value="Chromosome 7"/>
</dbReference>